<name>A0A392R4J0_9FABA</name>
<feature type="non-terminal residue" evidence="1">
    <location>
        <position position="58"/>
    </location>
</feature>
<proteinExistence type="predicted"/>
<dbReference type="AlphaFoldDB" id="A0A392R4J0"/>
<keyword evidence="2" id="KW-1185">Reference proteome</keyword>
<comment type="caution">
    <text evidence="1">The sequence shown here is derived from an EMBL/GenBank/DDBJ whole genome shotgun (WGS) entry which is preliminary data.</text>
</comment>
<protein>
    <submittedName>
        <fullName evidence="1">Swarming motility protein ybiA</fullName>
    </submittedName>
</protein>
<reference evidence="1 2" key="1">
    <citation type="journal article" date="2018" name="Front. Plant Sci.">
        <title>Red Clover (Trifolium pratense) and Zigzag Clover (T. medium) - A Picture of Genomic Similarities and Differences.</title>
        <authorList>
            <person name="Dluhosova J."/>
            <person name="Istvanek J."/>
            <person name="Nedelnik J."/>
            <person name="Repkova J."/>
        </authorList>
    </citation>
    <scope>NUCLEOTIDE SEQUENCE [LARGE SCALE GENOMIC DNA]</scope>
    <source>
        <strain evidence="2">cv. 10/8</strain>
        <tissue evidence="1">Leaf</tissue>
    </source>
</reference>
<accession>A0A392R4J0</accession>
<organism evidence="1 2">
    <name type="scientific">Trifolium medium</name>
    <dbReference type="NCBI Taxonomy" id="97028"/>
    <lineage>
        <taxon>Eukaryota</taxon>
        <taxon>Viridiplantae</taxon>
        <taxon>Streptophyta</taxon>
        <taxon>Embryophyta</taxon>
        <taxon>Tracheophyta</taxon>
        <taxon>Spermatophyta</taxon>
        <taxon>Magnoliopsida</taxon>
        <taxon>eudicotyledons</taxon>
        <taxon>Gunneridae</taxon>
        <taxon>Pentapetalae</taxon>
        <taxon>rosids</taxon>
        <taxon>fabids</taxon>
        <taxon>Fabales</taxon>
        <taxon>Fabaceae</taxon>
        <taxon>Papilionoideae</taxon>
        <taxon>50 kb inversion clade</taxon>
        <taxon>NPAAA clade</taxon>
        <taxon>Hologalegina</taxon>
        <taxon>IRL clade</taxon>
        <taxon>Trifolieae</taxon>
        <taxon>Trifolium</taxon>
    </lineage>
</organism>
<dbReference type="Proteomes" id="UP000265520">
    <property type="component" value="Unassembled WGS sequence"/>
</dbReference>
<sequence length="58" mass="7211">MDILVFDGQFDAYFWVLCTEKYFKVKGTTEMEKMVLAEMEMRGRALHWWLWWVPRHPR</sequence>
<dbReference type="EMBL" id="LXQA010187647">
    <property type="protein sequence ID" value="MCI31511.1"/>
    <property type="molecule type" value="Genomic_DNA"/>
</dbReference>
<evidence type="ECO:0000313" key="2">
    <source>
        <dbReference type="Proteomes" id="UP000265520"/>
    </source>
</evidence>
<evidence type="ECO:0000313" key="1">
    <source>
        <dbReference type="EMBL" id="MCI31511.1"/>
    </source>
</evidence>